<protein>
    <submittedName>
        <fullName evidence="3">PAP2 superfamily protein</fullName>
    </submittedName>
</protein>
<evidence type="ECO:0000313" key="4">
    <source>
        <dbReference type="Proteomes" id="UP000184080"/>
    </source>
</evidence>
<feature type="transmembrane region" description="Helical" evidence="1">
    <location>
        <begin position="17"/>
        <end position="36"/>
    </location>
</feature>
<evidence type="ECO:0000259" key="2">
    <source>
        <dbReference type="Pfam" id="PF14378"/>
    </source>
</evidence>
<dbReference type="Proteomes" id="UP000184080">
    <property type="component" value="Unassembled WGS sequence"/>
</dbReference>
<feature type="transmembrane region" description="Helical" evidence="1">
    <location>
        <begin position="160"/>
        <end position="179"/>
    </location>
</feature>
<dbReference type="SUPFAM" id="SSF48317">
    <property type="entry name" value="Acid phosphatase/Vanadium-dependent haloperoxidase"/>
    <property type="match status" value="1"/>
</dbReference>
<keyword evidence="1" id="KW-0472">Membrane</keyword>
<feature type="transmembrane region" description="Helical" evidence="1">
    <location>
        <begin position="83"/>
        <end position="104"/>
    </location>
</feature>
<reference evidence="3 4" key="1">
    <citation type="submission" date="2016-11" db="EMBL/GenBank/DDBJ databases">
        <authorList>
            <person name="Jaros S."/>
            <person name="Januszkiewicz K."/>
            <person name="Wedrychowicz H."/>
        </authorList>
    </citation>
    <scope>NUCLEOTIDE SEQUENCE [LARGE SCALE GENOMIC DNA]</scope>
    <source>
        <strain evidence="3 4">DSM 21864</strain>
    </source>
</reference>
<feature type="transmembrane region" description="Helical" evidence="1">
    <location>
        <begin position="185"/>
        <end position="203"/>
    </location>
</feature>
<gene>
    <name evidence="3" type="ORF">SAMN05444401_3062</name>
</gene>
<dbReference type="STRING" id="1121298.SAMN05444401_3062"/>
<feature type="transmembrane region" description="Helical" evidence="1">
    <location>
        <begin position="57"/>
        <end position="77"/>
    </location>
</feature>
<dbReference type="InterPro" id="IPR036938">
    <property type="entry name" value="PAP2/HPO_sf"/>
</dbReference>
<dbReference type="AlphaFoldDB" id="A0A1M6JDZ0"/>
<keyword evidence="4" id="KW-1185">Reference proteome</keyword>
<keyword evidence="1" id="KW-0812">Transmembrane</keyword>
<keyword evidence="1" id="KW-1133">Transmembrane helix</keyword>
<evidence type="ECO:0000313" key="3">
    <source>
        <dbReference type="EMBL" id="SHJ44885.1"/>
    </source>
</evidence>
<name>A0A1M6JDZ0_9CLOT</name>
<dbReference type="EMBL" id="FQZO01000005">
    <property type="protein sequence ID" value="SHJ44885.1"/>
    <property type="molecule type" value="Genomic_DNA"/>
</dbReference>
<dbReference type="OrthoDB" id="9790723at2"/>
<evidence type="ECO:0000256" key="1">
    <source>
        <dbReference type="SAM" id="Phobius"/>
    </source>
</evidence>
<dbReference type="InterPro" id="IPR026841">
    <property type="entry name" value="Aur1/Ipt1"/>
</dbReference>
<feature type="domain" description="Inositolphosphotransferase Aur1/Ipt1" evidence="2">
    <location>
        <begin position="64"/>
        <end position="200"/>
    </location>
</feature>
<dbReference type="Pfam" id="PF14378">
    <property type="entry name" value="PAP2_3"/>
    <property type="match status" value="1"/>
</dbReference>
<dbReference type="GO" id="GO:0016020">
    <property type="term" value="C:membrane"/>
    <property type="evidence" value="ECO:0007669"/>
    <property type="project" value="UniProtKB-SubCell"/>
</dbReference>
<sequence>MEDIKVINEIKNNKKEIMFLIIYLLSGSLYMLFNKPGDRLYSLMTELDNMIPFTREFIIFYCSWYLFLPIVIIGLYLKEREGYFKLLMGFSLGMMCCYLIYALFQTTVPRPEIVGNDIYSNLTRRIYANDNPFNCFPSIHVFTTAYSCFVIKEGYFRDKLLFRHSLNILGILIILSTLFVKQHVVLDGVGGVVLAFLMYRLMYKPEGEKLLQWIKKKYSSLMMKKKLEI</sequence>
<organism evidence="3 4">
    <name type="scientific">Clostridium amylolyticum</name>
    <dbReference type="NCBI Taxonomy" id="1121298"/>
    <lineage>
        <taxon>Bacteria</taxon>
        <taxon>Bacillati</taxon>
        <taxon>Bacillota</taxon>
        <taxon>Clostridia</taxon>
        <taxon>Eubacteriales</taxon>
        <taxon>Clostridiaceae</taxon>
        <taxon>Clostridium</taxon>
    </lineage>
</organism>
<proteinExistence type="predicted"/>
<accession>A0A1M6JDZ0</accession>
<dbReference type="RefSeq" id="WP_083599926.1">
    <property type="nucleotide sequence ID" value="NZ_FQZO01000005.1"/>
</dbReference>